<reference evidence="2" key="1">
    <citation type="journal article" date="2013" name="Science">
        <title>The Amborella genome and the evolution of flowering plants.</title>
        <authorList>
            <consortium name="Amborella Genome Project"/>
        </authorList>
    </citation>
    <scope>NUCLEOTIDE SEQUENCE [LARGE SCALE GENOMIC DNA]</scope>
</reference>
<dbReference type="AlphaFoldDB" id="W1NI25"/>
<evidence type="ECO:0000313" key="1">
    <source>
        <dbReference type="EMBL" id="ERM95442.1"/>
    </source>
</evidence>
<name>W1NI25_AMBTC</name>
<accession>W1NI25</accession>
<sequence>MSVEPAGAHMDRLAREGVHDSACKRNGCNGRGLCMATHRWHARTQHDSDLRGAYCSGVRMAANMFGGECTATCGMDVLGGSGERHAQDQLVEVRGA</sequence>
<organism evidence="1 2">
    <name type="scientific">Amborella trichopoda</name>
    <dbReference type="NCBI Taxonomy" id="13333"/>
    <lineage>
        <taxon>Eukaryota</taxon>
        <taxon>Viridiplantae</taxon>
        <taxon>Streptophyta</taxon>
        <taxon>Embryophyta</taxon>
        <taxon>Tracheophyta</taxon>
        <taxon>Spermatophyta</taxon>
        <taxon>Magnoliopsida</taxon>
        <taxon>Amborellales</taxon>
        <taxon>Amborellaceae</taxon>
        <taxon>Amborella</taxon>
    </lineage>
</organism>
<evidence type="ECO:0000313" key="2">
    <source>
        <dbReference type="Proteomes" id="UP000017836"/>
    </source>
</evidence>
<keyword evidence="2" id="KW-1185">Reference proteome</keyword>
<gene>
    <name evidence="1" type="ORF">AMTR_s00008p00251610</name>
</gene>
<dbReference type="Gramene" id="ERM95442">
    <property type="protein sequence ID" value="ERM95442"/>
    <property type="gene ID" value="AMTR_s00008p00251610"/>
</dbReference>
<proteinExistence type="predicted"/>
<dbReference type="HOGENOM" id="CLU_2362506_0_0_1"/>
<dbReference type="Proteomes" id="UP000017836">
    <property type="component" value="Unassembled WGS sequence"/>
</dbReference>
<protein>
    <submittedName>
        <fullName evidence="1">Uncharacterized protein</fullName>
    </submittedName>
</protein>
<dbReference type="EMBL" id="KI397486">
    <property type="protein sequence ID" value="ERM95442.1"/>
    <property type="molecule type" value="Genomic_DNA"/>
</dbReference>